<protein>
    <submittedName>
        <fullName evidence="1">Uncharacterized protein</fullName>
    </submittedName>
</protein>
<sequence>MPFPHPPRIWLQFLGELLLYMHLRCAIQSS</sequence>
<organism evidence="1">
    <name type="scientific">Arundo donax</name>
    <name type="common">Giant reed</name>
    <name type="synonym">Donax arundinaceus</name>
    <dbReference type="NCBI Taxonomy" id="35708"/>
    <lineage>
        <taxon>Eukaryota</taxon>
        <taxon>Viridiplantae</taxon>
        <taxon>Streptophyta</taxon>
        <taxon>Embryophyta</taxon>
        <taxon>Tracheophyta</taxon>
        <taxon>Spermatophyta</taxon>
        <taxon>Magnoliopsida</taxon>
        <taxon>Liliopsida</taxon>
        <taxon>Poales</taxon>
        <taxon>Poaceae</taxon>
        <taxon>PACMAD clade</taxon>
        <taxon>Arundinoideae</taxon>
        <taxon>Arundineae</taxon>
        <taxon>Arundo</taxon>
    </lineage>
</organism>
<name>A0A0A9H434_ARUDO</name>
<reference evidence="1" key="1">
    <citation type="submission" date="2014-09" db="EMBL/GenBank/DDBJ databases">
        <authorList>
            <person name="Magalhaes I.L.F."/>
            <person name="Oliveira U."/>
            <person name="Santos F.R."/>
            <person name="Vidigal T.H.D.A."/>
            <person name="Brescovit A.D."/>
            <person name="Santos A.J."/>
        </authorList>
    </citation>
    <scope>NUCLEOTIDE SEQUENCE</scope>
    <source>
        <tissue evidence="1">Shoot tissue taken approximately 20 cm above the soil surface</tissue>
    </source>
</reference>
<evidence type="ECO:0000313" key="1">
    <source>
        <dbReference type="EMBL" id="JAE31527.1"/>
    </source>
</evidence>
<proteinExistence type="predicted"/>
<dbReference type="EMBL" id="GBRH01166369">
    <property type="protein sequence ID" value="JAE31527.1"/>
    <property type="molecule type" value="Transcribed_RNA"/>
</dbReference>
<reference evidence="1" key="2">
    <citation type="journal article" date="2015" name="Data Brief">
        <title>Shoot transcriptome of the giant reed, Arundo donax.</title>
        <authorList>
            <person name="Barrero R.A."/>
            <person name="Guerrero F.D."/>
            <person name="Moolhuijzen P."/>
            <person name="Goolsby J.A."/>
            <person name="Tidwell J."/>
            <person name="Bellgard S.E."/>
            <person name="Bellgard M.I."/>
        </authorList>
    </citation>
    <scope>NUCLEOTIDE SEQUENCE</scope>
    <source>
        <tissue evidence="1">Shoot tissue taken approximately 20 cm above the soil surface</tissue>
    </source>
</reference>
<accession>A0A0A9H434</accession>
<dbReference type="AlphaFoldDB" id="A0A0A9H434"/>